<dbReference type="PANTHER" id="PTHR30305:SF1">
    <property type="entry name" value="HPR KINASE_PHOSPHORYLASE"/>
    <property type="match status" value="1"/>
</dbReference>
<evidence type="ECO:0000256" key="3">
    <source>
        <dbReference type="ARBA" id="ARBA00006883"/>
    </source>
</evidence>
<dbReference type="GO" id="GO:0004712">
    <property type="term" value="F:protein serine/threonine/tyrosine kinase activity"/>
    <property type="evidence" value="ECO:0007669"/>
    <property type="project" value="UniProtKB-UniRule"/>
</dbReference>
<keyword evidence="12 14" id="KW-0119">Carbohydrate metabolism</keyword>
<evidence type="ECO:0000256" key="7">
    <source>
        <dbReference type="ARBA" id="ARBA00022741"/>
    </source>
</evidence>
<keyword evidence="7 14" id="KW-0547">Nucleotide-binding</keyword>
<feature type="binding site" evidence="14">
    <location>
        <begin position="154"/>
        <end position="161"/>
    </location>
    <ligand>
        <name>ATP</name>
        <dbReference type="ChEBI" id="CHEBI:30616"/>
    </ligand>
</feature>
<evidence type="ECO:0000256" key="1">
    <source>
        <dbReference type="ARBA" id="ARBA00001120"/>
    </source>
</evidence>
<dbReference type="FunFam" id="3.40.50.300:FF:000174">
    <property type="entry name" value="HPr kinase/phosphorylase"/>
    <property type="match status" value="1"/>
</dbReference>
<comment type="catalytic activity">
    <reaction evidence="13 14">
        <text>[HPr protein]-O-phospho-L-serine + phosphate + H(+) = [HPr protein]-L-serine + diphosphate</text>
        <dbReference type="Rhea" id="RHEA:46604"/>
        <dbReference type="Rhea" id="RHEA-COMP:11602"/>
        <dbReference type="Rhea" id="RHEA-COMP:11603"/>
        <dbReference type="ChEBI" id="CHEBI:15378"/>
        <dbReference type="ChEBI" id="CHEBI:29999"/>
        <dbReference type="ChEBI" id="CHEBI:33019"/>
        <dbReference type="ChEBI" id="CHEBI:43474"/>
        <dbReference type="ChEBI" id="CHEBI:83421"/>
    </reaction>
</comment>
<dbReference type="InterPro" id="IPR027417">
    <property type="entry name" value="P-loop_NTPase"/>
</dbReference>
<dbReference type="Pfam" id="PF07475">
    <property type="entry name" value="Hpr_kinase_C"/>
    <property type="match status" value="1"/>
</dbReference>
<dbReference type="GO" id="GO:0005524">
    <property type="term" value="F:ATP binding"/>
    <property type="evidence" value="ECO:0007669"/>
    <property type="project" value="UniProtKB-UniRule"/>
</dbReference>
<dbReference type="InterPro" id="IPR003755">
    <property type="entry name" value="HPr(Ser)_kin/Pase"/>
</dbReference>
<feature type="active site" evidence="14">
    <location>
        <position position="139"/>
    </location>
</feature>
<dbReference type="EC" id="2.7.11.-" evidence="14"/>
<evidence type="ECO:0000256" key="6">
    <source>
        <dbReference type="ARBA" id="ARBA00022723"/>
    </source>
</evidence>
<dbReference type="GO" id="GO:0000287">
    <property type="term" value="F:magnesium ion binding"/>
    <property type="evidence" value="ECO:0007669"/>
    <property type="project" value="UniProtKB-UniRule"/>
</dbReference>
<dbReference type="GO" id="GO:0000155">
    <property type="term" value="F:phosphorelay sensor kinase activity"/>
    <property type="evidence" value="ECO:0007669"/>
    <property type="project" value="InterPro"/>
</dbReference>
<dbReference type="InterPro" id="IPR011104">
    <property type="entry name" value="Hpr_kin/Pase_C"/>
</dbReference>
<comment type="caution">
    <text evidence="17">The sequence shown here is derived from an EMBL/GenBank/DDBJ whole genome shotgun (WGS) entry which is preliminary data.</text>
</comment>
<comment type="cofactor">
    <cofactor evidence="2 14">
        <name>Mg(2+)</name>
        <dbReference type="ChEBI" id="CHEBI:18420"/>
    </cofactor>
</comment>
<dbReference type="PANTHER" id="PTHR30305">
    <property type="entry name" value="PROTEIN YJDM-RELATED"/>
    <property type="match status" value="1"/>
</dbReference>
<feature type="active site" description="Proton acceptor; for phosphorylation activity. Proton donor; for dephosphorylation activity" evidence="14">
    <location>
        <position position="178"/>
    </location>
</feature>
<dbReference type="Gene3D" id="3.40.50.300">
    <property type="entry name" value="P-loop containing nucleotide triphosphate hydrolases"/>
    <property type="match status" value="1"/>
</dbReference>
<dbReference type="Pfam" id="PF02603">
    <property type="entry name" value="Hpr_kinase_N"/>
    <property type="match status" value="1"/>
</dbReference>
<evidence type="ECO:0000313" key="18">
    <source>
        <dbReference type="Proteomes" id="UP001203136"/>
    </source>
</evidence>
<dbReference type="Proteomes" id="UP001203136">
    <property type="component" value="Unassembled WGS sequence"/>
</dbReference>
<dbReference type="SUPFAM" id="SSF75138">
    <property type="entry name" value="HprK N-terminal domain-like"/>
    <property type="match status" value="1"/>
</dbReference>
<dbReference type="NCBIfam" id="TIGR00679">
    <property type="entry name" value="hpr-ser"/>
    <property type="match status" value="1"/>
</dbReference>
<evidence type="ECO:0000256" key="8">
    <source>
        <dbReference type="ARBA" id="ARBA00022777"/>
    </source>
</evidence>
<comment type="domain">
    <text evidence="14">The Walker A ATP-binding motif also binds Pi and PPi.</text>
</comment>
<reference evidence="17" key="1">
    <citation type="journal article" date="2022" name="Cell Host Microbe">
        <title>Colonization of the live biotherapeutic product VE303 and modulation of the microbiota and metabolites in healthy volunteers.</title>
        <authorList>
            <person name="Dsouza M."/>
            <person name="Menon R."/>
            <person name="Crossette E."/>
            <person name="Bhattarai S.K."/>
            <person name="Schneider J."/>
            <person name="Kim Y.G."/>
            <person name="Reddy S."/>
            <person name="Caballero S."/>
            <person name="Felix C."/>
            <person name="Cornacchione L."/>
            <person name="Hendrickson J."/>
            <person name="Watson A.R."/>
            <person name="Minot S.S."/>
            <person name="Greenfield N."/>
            <person name="Schopf L."/>
            <person name="Szabady R."/>
            <person name="Patarroyo J."/>
            <person name="Smith W."/>
            <person name="Harrison P."/>
            <person name="Kuijper E.J."/>
            <person name="Kelly C.P."/>
            <person name="Olle B."/>
            <person name="Bobilev D."/>
            <person name="Silber J.L."/>
            <person name="Bucci V."/>
            <person name="Roberts B."/>
            <person name="Faith J."/>
            <person name="Norman J.M."/>
        </authorList>
    </citation>
    <scope>NUCLEOTIDE SEQUENCE</scope>
    <source>
        <strain evidence="17">VE303-04</strain>
    </source>
</reference>
<protein>
    <recommendedName>
        <fullName evidence="14">HPr kinase/phosphorylase</fullName>
        <shortName evidence="14">HPrK/P</shortName>
        <ecNumber evidence="14">2.7.11.-</ecNumber>
        <ecNumber evidence="14">2.7.4.-</ecNumber>
    </recommendedName>
    <alternativeName>
        <fullName evidence="14">HPr(Ser) kinase/phosphorylase</fullName>
    </alternativeName>
</protein>
<dbReference type="EMBL" id="JAINVB010000001">
    <property type="protein sequence ID" value="MCK0087036.1"/>
    <property type="molecule type" value="Genomic_DNA"/>
</dbReference>
<gene>
    <name evidence="14 17" type="primary">hprK</name>
    <name evidence="17" type="ORF">K5I21_14340</name>
</gene>
<dbReference type="HAMAP" id="MF_01249">
    <property type="entry name" value="HPr_kinase"/>
    <property type="match status" value="1"/>
</dbReference>
<feature type="domain" description="HPr(Ser) kinase/phosphorylase N-terminal" evidence="15">
    <location>
        <begin position="4"/>
        <end position="128"/>
    </location>
</feature>
<evidence type="ECO:0000259" key="16">
    <source>
        <dbReference type="Pfam" id="PF07475"/>
    </source>
</evidence>
<feature type="region of interest" description="Important for the catalytic mechanism of both phosphorylation and dephosphorylation" evidence="14">
    <location>
        <begin position="202"/>
        <end position="211"/>
    </location>
</feature>
<evidence type="ECO:0000313" key="17">
    <source>
        <dbReference type="EMBL" id="MCK0087036.1"/>
    </source>
</evidence>
<keyword evidence="11 14" id="KW-0511">Multifunctional enzyme</keyword>
<keyword evidence="5 14" id="KW-0808">Transferase</keyword>
<comment type="catalytic activity">
    <reaction evidence="1 14">
        <text>[HPr protein]-L-serine + ATP = [HPr protein]-O-phospho-L-serine + ADP + H(+)</text>
        <dbReference type="Rhea" id="RHEA:46600"/>
        <dbReference type="Rhea" id="RHEA-COMP:11602"/>
        <dbReference type="Rhea" id="RHEA-COMP:11603"/>
        <dbReference type="ChEBI" id="CHEBI:15378"/>
        <dbReference type="ChEBI" id="CHEBI:29999"/>
        <dbReference type="ChEBI" id="CHEBI:30616"/>
        <dbReference type="ChEBI" id="CHEBI:83421"/>
        <dbReference type="ChEBI" id="CHEBI:456216"/>
    </reaction>
</comment>
<evidence type="ECO:0000256" key="2">
    <source>
        <dbReference type="ARBA" id="ARBA00001946"/>
    </source>
</evidence>
<dbReference type="InterPro" id="IPR028979">
    <property type="entry name" value="Ser_kin/Pase_Hpr-like_N_sf"/>
</dbReference>
<proteinExistence type="inferred from homology"/>
<evidence type="ECO:0000259" key="15">
    <source>
        <dbReference type="Pfam" id="PF02603"/>
    </source>
</evidence>
<evidence type="ECO:0000256" key="4">
    <source>
        <dbReference type="ARBA" id="ARBA00022527"/>
    </source>
</evidence>
<evidence type="ECO:0000256" key="10">
    <source>
        <dbReference type="ARBA" id="ARBA00022842"/>
    </source>
</evidence>
<keyword evidence="8 14" id="KW-0418">Kinase</keyword>
<evidence type="ECO:0000256" key="5">
    <source>
        <dbReference type="ARBA" id="ARBA00022679"/>
    </source>
</evidence>
<comment type="subunit">
    <text evidence="14">Homohexamer.</text>
</comment>
<keyword evidence="6 14" id="KW-0479">Metal-binding</keyword>
<dbReference type="GO" id="GO:0006109">
    <property type="term" value="P:regulation of carbohydrate metabolic process"/>
    <property type="evidence" value="ECO:0007669"/>
    <property type="project" value="UniProtKB-UniRule"/>
</dbReference>
<dbReference type="AlphaFoldDB" id="A0AAW5F5S9"/>
<organism evidence="17 18">
    <name type="scientific">Clostridium symbiosum</name>
    <name type="common">Bacteroides symbiosus</name>
    <dbReference type="NCBI Taxonomy" id="1512"/>
    <lineage>
        <taxon>Bacteria</taxon>
        <taxon>Bacillati</taxon>
        <taxon>Bacillota</taxon>
        <taxon>Clostridia</taxon>
        <taxon>Lachnospirales</taxon>
        <taxon>Lachnospiraceae</taxon>
        <taxon>Otoolea</taxon>
    </lineage>
</organism>
<feature type="active site" evidence="14">
    <location>
        <position position="244"/>
    </location>
</feature>
<feature type="binding site" evidence="14">
    <location>
        <position position="161"/>
    </location>
    <ligand>
        <name>Mg(2+)</name>
        <dbReference type="ChEBI" id="CHEBI:18420"/>
    </ligand>
</feature>
<sequence length="308" mass="34845">MYGVTITELIEKLGLRNMTMELDTDAIVLVHPDVNRPALQLTGFFDHFDKDRVQIIGYVEQAYLDKLTPERRHEVYDALISSQIPCLLFSRGMKPAEDVLELCNHYGVPCMVSEKTTSDLMAEVIRWLNVKLAPMISIHGVLVDVFGEGVLIMGESGIGKSEAALELIKRGHRLVSDDVVEIRRVSDETIIGSAPDITRHFIELRGIGIIDVKTLFGVESVKDTQAIDMVIKLEEWDREKEYDRLGMEDQYTEFLGNKVVCHSIPIRPGRNLAIIVESAAVNYRQKKMGYNAARELYNRVQANLARKD</sequence>
<dbReference type="CDD" id="cd01918">
    <property type="entry name" value="HprK_C"/>
    <property type="match status" value="1"/>
</dbReference>
<comment type="function">
    <text evidence="14">Catalyzes the ATP- as well as the pyrophosphate-dependent phosphorylation of a specific serine residue in HPr, a phosphocarrier protein of the phosphoenolpyruvate-dependent sugar phosphotransferase system (PTS). HprK/P also catalyzes the pyrophosphate-producing, inorganic phosphate-dependent dephosphorylation (phosphorolysis) of seryl-phosphorylated HPr (P-Ser-HPr). The two antagonistic activities of HprK/P are regulated by several intracellular metabolites, which change their concentration in response to the absence or presence of rapidly metabolisable carbon sources (glucose, fructose, etc.) in the growth medium. Therefore, by controlling the phosphorylation state of HPr, HPrK/P is a sensor enzyme that plays a major role in the regulation of carbon metabolism and sugar transport: it mediates carbon catabolite repression (CCR), and regulates PTS-catalyzed carbohydrate uptake and inducer exclusion.</text>
</comment>
<dbReference type="SUPFAM" id="SSF53795">
    <property type="entry name" value="PEP carboxykinase-like"/>
    <property type="match status" value="1"/>
</dbReference>
<evidence type="ECO:0000256" key="13">
    <source>
        <dbReference type="ARBA" id="ARBA00047657"/>
    </source>
</evidence>
<name>A0AAW5F5S9_CLOSY</name>
<dbReference type="GO" id="GO:0004674">
    <property type="term" value="F:protein serine/threonine kinase activity"/>
    <property type="evidence" value="ECO:0007669"/>
    <property type="project" value="UniProtKB-KW"/>
</dbReference>
<evidence type="ECO:0000256" key="12">
    <source>
        <dbReference type="ARBA" id="ARBA00023277"/>
    </source>
</evidence>
<comment type="similarity">
    <text evidence="3 14">Belongs to the HPrK/P family.</text>
</comment>
<keyword evidence="9 14" id="KW-0067">ATP-binding</keyword>
<evidence type="ECO:0000256" key="11">
    <source>
        <dbReference type="ARBA" id="ARBA00023268"/>
    </source>
</evidence>
<dbReference type="InterPro" id="IPR011126">
    <property type="entry name" value="Hpr_kin/Pase_Hpr_N"/>
</dbReference>
<keyword evidence="4 14" id="KW-0723">Serine/threonine-protein kinase</keyword>
<dbReference type="EC" id="2.7.4.-" evidence="14"/>
<dbReference type="RefSeq" id="WP_003501888.1">
    <property type="nucleotide sequence ID" value="NZ_CACRUA010000030.1"/>
</dbReference>
<dbReference type="Gene3D" id="3.40.1390.20">
    <property type="entry name" value="HprK N-terminal domain-like"/>
    <property type="match status" value="1"/>
</dbReference>
<comment type="miscellaneous">
    <text evidence="14">Both phosphorylation and phosphorolysis are carried out by the same active site and suggest a common mechanism for both reactions.</text>
</comment>
<accession>A0AAW5F5S9</accession>
<feature type="active site" evidence="14">
    <location>
        <position position="160"/>
    </location>
</feature>
<feature type="region of interest" description="Important for the catalytic mechanism of dephosphorylation" evidence="14">
    <location>
        <begin position="265"/>
        <end position="270"/>
    </location>
</feature>
<keyword evidence="10 14" id="KW-0460">Magnesium</keyword>
<evidence type="ECO:0000256" key="9">
    <source>
        <dbReference type="ARBA" id="ARBA00022840"/>
    </source>
</evidence>
<evidence type="ECO:0000256" key="14">
    <source>
        <dbReference type="HAMAP-Rule" id="MF_01249"/>
    </source>
</evidence>
<feature type="binding site" evidence="14">
    <location>
        <position position="203"/>
    </location>
    <ligand>
        <name>Mg(2+)</name>
        <dbReference type="ChEBI" id="CHEBI:18420"/>
    </ligand>
</feature>
<feature type="domain" description="HPr kinase/phosphorylase C-terminal" evidence="16">
    <location>
        <begin position="131"/>
        <end position="299"/>
    </location>
</feature>